<evidence type="ECO:0000256" key="5">
    <source>
        <dbReference type="ARBA" id="ARBA00022692"/>
    </source>
</evidence>
<keyword evidence="7 8" id="KW-0472">Membrane</keyword>
<dbReference type="PANTHER" id="PTHR34979">
    <property type="entry name" value="INNER MEMBRANE PROTEIN YGAZ"/>
    <property type="match status" value="1"/>
</dbReference>
<dbReference type="PANTHER" id="PTHR34979:SF1">
    <property type="entry name" value="INNER MEMBRANE PROTEIN YGAZ"/>
    <property type="match status" value="1"/>
</dbReference>
<feature type="transmembrane region" description="Helical" evidence="8">
    <location>
        <begin position="152"/>
        <end position="171"/>
    </location>
</feature>
<feature type="transmembrane region" description="Helical" evidence="8">
    <location>
        <begin position="63"/>
        <end position="80"/>
    </location>
</feature>
<name>A0A250J8P3_9BACT</name>
<keyword evidence="3" id="KW-0813">Transport</keyword>
<reference evidence="9 10" key="1">
    <citation type="submission" date="2017-06" db="EMBL/GenBank/DDBJ databases">
        <title>Sequencing and comparative analysis of myxobacterial genomes.</title>
        <authorList>
            <person name="Rupp O."/>
            <person name="Goesmann A."/>
            <person name="Sogaard-Andersen L."/>
        </authorList>
    </citation>
    <scope>NUCLEOTIDE SEQUENCE [LARGE SCALE GENOMIC DNA]</scope>
    <source>
        <strain evidence="9 10">DSM 52655</strain>
    </source>
</reference>
<feature type="transmembrane region" description="Helical" evidence="8">
    <location>
        <begin position="126"/>
        <end position="146"/>
    </location>
</feature>
<evidence type="ECO:0000313" key="9">
    <source>
        <dbReference type="EMBL" id="ATB40264.1"/>
    </source>
</evidence>
<gene>
    <name evidence="9" type="ORF">CYFUS_005712</name>
</gene>
<keyword evidence="6 8" id="KW-1133">Transmembrane helix</keyword>
<dbReference type="Pfam" id="PF03591">
    <property type="entry name" value="AzlC"/>
    <property type="match status" value="1"/>
</dbReference>
<evidence type="ECO:0000256" key="1">
    <source>
        <dbReference type="ARBA" id="ARBA00004651"/>
    </source>
</evidence>
<evidence type="ECO:0000256" key="7">
    <source>
        <dbReference type="ARBA" id="ARBA00023136"/>
    </source>
</evidence>
<comment type="similarity">
    <text evidence="2">Belongs to the AzlC family.</text>
</comment>
<evidence type="ECO:0000256" key="2">
    <source>
        <dbReference type="ARBA" id="ARBA00010735"/>
    </source>
</evidence>
<keyword evidence="4" id="KW-1003">Cell membrane</keyword>
<feature type="transmembrane region" description="Helical" evidence="8">
    <location>
        <begin position="207"/>
        <end position="223"/>
    </location>
</feature>
<evidence type="ECO:0000256" key="3">
    <source>
        <dbReference type="ARBA" id="ARBA00022448"/>
    </source>
</evidence>
<evidence type="ECO:0008006" key="11">
    <source>
        <dbReference type="Google" id="ProtNLM"/>
    </source>
</evidence>
<sequence length="229" mass="24350">MLQSRTGLARSISVGLALFPVGLLFGLTAAQNGWRPMEVFALSAIGFTGSGQFALLALTKEGVAPLLIFLIILLINLRYVPMAFTAARGMDGAVGKRATLAHFVSDESYAVEQIADPPAVRASIRLWIALFWVASTTAGALVAMLLPAHWAGSIGAVTFPANALLILLALLRVRAFVERLGRRGLAAILASLPIALGIRILLGSKLFWLPSILLVGLTIHWICKARDAS</sequence>
<keyword evidence="5 8" id="KW-0812">Transmembrane</keyword>
<dbReference type="KEGG" id="cfus:CYFUS_005712"/>
<protein>
    <recommendedName>
        <fullName evidence="11">Branched-chain amino acid ABC transporter permease</fullName>
    </recommendedName>
</protein>
<dbReference type="RefSeq" id="WP_095988160.1">
    <property type="nucleotide sequence ID" value="NZ_CP022098.1"/>
</dbReference>
<dbReference type="Proteomes" id="UP000217257">
    <property type="component" value="Chromosome"/>
</dbReference>
<feature type="transmembrane region" description="Helical" evidence="8">
    <location>
        <begin position="183"/>
        <end position="201"/>
    </location>
</feature>
<evidence type="ECO:0000256" key="4">
    <source>
        <dbReference type="ARBA" id="ARBA00022475"/>
    </source>
</evidence>
<dbReference type="GO" id="GO:1903785">
    <property type="term" value="P:L-valine transmembrane transport"/>
    <property type="evidence" value="ECO:0007669"/>
    <property type="project" value="TreeGrafter"/>
</dbReference>
<comment type="subcellular location">
    <subcellularLocation>
        <location evidence="1">Cell membrane</location>
        <topology evidence="1">Multi-pass membrane protein</topology>
    </subcellularLocation>
</comment>
<evidence type="ECO:0000256" key="8">
    <source>
        <dbReference type="SAM" id="Phobius"/>
    </source>
</evidence>
<dbReference type="GO" id="GO:0005886">
    <property type="term" value="C:plasma membrane"/>
    <property type="evidence" value="ECO:0007669"/>
    <property type="project" value="UniProtKB-SubCell"/>
</dbReference>
<evidence type="ECO:0000256" key="6">
    <source>
        <dbReference type="ARBA" id="ARBA00022989"/>
    </source>
</evidence>
<accession>A0A250J8P3</accession>
<organism evidence="9 10">
    <name type="scientific">Cystobacter fuscus</name>
    <dbReference type="NCBI Taxonomy" id="43"/>
    <lineage>
        <taxon>Bacteria</taxon>
        <taxon>Pseudomonadati</taxon>
        <taxon>Myxococcota</taxon>
        <taxon>Myxococcia</taxon>
        <taxon>Myxococcales</taxon>
        <taxon>Cystobacterineae</taxon>
        <taxon>Archangiaceae</taxon>
        <taxon>Cystobacter</taxon>
    </lineage>
</organism>
<evidence type="ECO:0000313" key="10">
    <source>
        <dbReference type="Proteomes" id="UP000217257"/>
    </source>
</evidence>
<dbReference type="AlphaFoldDB" id="A0A250J8P3"/>
<dbReference type="EMBL" id="CP022098">
    <property type="protein sequence ID" value="ATB40264.1"/>
    <property type="molecule type" value="Genomic_DNA"/>
</dbReference>
<dbReference type="InterPro" id="IPR011606">
    <property type="entry name" value="Brnchd-chn_aa_trnsp_permease"/>
</dbReference>
<proteinExistence type="inferred from homology"/>
<feature type="transmembrane region" description="Helical" evidence="8">
    <location>
        <begin position="12"/>
        <end position="30"/>
    </location>
</feature>